<feature type="domain" description="Fe-S hydro-lyase tartrate dehydratase beta-type catalytic" evidence="3">
    <location>
        <begin position="7"/>
        <end position="178"/>
    </location>
</feature>
<evidence type="ECO:0000259" key="3">
    <source>
        <dbReference type="Pfam" id="PF05683"/>
    </source>
</evidence>
<proteinExistence type="inferred from homology"/>
<reference evidence="4" key="1">
    <citation type="journal article" date="2014" name="Front. Microbiol.">
        <title>High frequency of phylogenetically diverse reductive dehalogenase-homologous genes in deep subseafloor sedimentary metagenomes.</title>
        <authorList>
            <person name="Kawai M."/>
            <person name="Futagami T."/>
            <person name="Toyoda A."/>
            <person name="Takaki Y."/>
            <person name="Nishi S."/>
            <person name="Hori S."/>
            <person name="Arai W."/>
            <person name="Tsubouchi T."/>
            <person name="Morono Y."/>
            <person name="Uchiyama I."/>
            <person name="Ito T."/>
            <person name="Fujiyama A."/>
            <person name="Inagaki F."/>
            <person name="Takami H."/>
        </authorList>
    </citation>
    <scope>NUCLEOTIDE SEQUENCE</scope>
    <source>
        <strain evidence="4">Expedition CK06-06</strain>
    </source>
</reference>
<evidence type="ECO:0000313" key="4">
    <source>
        <dbReference type="EMBL" id="GAG68635.1"/>
    </source>
</evidence>
<organism evidence="4">
    <name type="scientific">marine sediment metagenome</name>
    <dbReference type="NCBI Taxonomy" id="412755"/>
    <lineage>
        <taxon>unclassified sequences</taxon>
        <taxon>metagenomes</taxon>
        <taxon>ecological metagenomes</taxon>
    </lineage>
</organism>
<dbReference type="GO" id="GO:0016836">
    <property type="term" value="F:hydro-lyase activity"/>
    <property type="evidence" value="ECO:0007669"/>
    <property type="project" value="InterPro"/>
</dbReference>
<gene>
    <name evidence="4" type="ORF">S01H4_01367</name>
</gene>
<keyword evidence="2" id="KW-0456">Lyase</keyword>
<dbReference type="SUPFAM" id="SSF117457">
    <property type="entry name" value="FumA C-terminal domain-like"/>
    <property type="match status" value="1"/>
</dbReference>
<dbReference type="Pfam" id="PF05683">
    <property type="entry name" value="Fumerase_C"/>
    <property type="match status" value="1"/>
</dbReference>
<comment type="caution">
    <text evidence="4">The sequence shown here is derived from an EMBL/GenBank/DDBJ whole genome shotgun (WGS) entry which is preliminary data.</text>
</comment>
<evidence type="ECO:0000256" key="2">
    <source>
        <dbReference type="ARBA" id="ARBA00023239"/>
    </source>
</evidence>
<dbReference type="PANTHER" id="PTHR43351:SF2">
    <property type="entry name" value="L(+)-TARTRATE DEHYDRATASE SUBUNIT BETA-RELATED"/>
    <property type="match status" value="1"/>
</dbReference>
<protein>
    <recommendedName>
        <fullName evidence="3">Fe-S hydro-lyase tartrate dehydratase beta-type catalytic domain-containing protein</fullName>
    </recommendedName>
</protein>
<dbReference type="AlphaFoldDB" id="X0ZG63"/>
<comment type="similarity">
    <text evidence="1">Belongs to the class-I fumarase family.</text>
</comment>
<dbReference type="InterPro" id="IPR036660">
    <property type="entry name" value="Fe-S_hydroAse_TtdB_cat_sf"/>
</dbReference>
<name>X0ZG63_9ZZZZ</name>
<evidence type="ECO:0000256" key="1">
    <source>
        <dbReference type="ARBA" id="ARBA00008876"/>
    </source>
</evidence>
<sequence>MSGNTFRLSTPLTEEKIKKLKAGDIIYLSGTIFGARDAAHKRMVDAIRYHKKLPLDLKNKTVFYAGPSPTPPGKKSGSIGPTTSARMDDLTEPLLKAGLKAMIGKGKRSDNVKELLKKYKSVYLVLVGGISAYLSTKVKDIKIIAYNDLEAEAVHEIVIEDLPLFVAYDIYGGDIFESALLVE</sequence>
<dbReference type="InterPro" id="IPR004647">
    <property type="entry name" value="Fe-S_hydro-lyase_TtdB-typ_cat"/>
</dbReference>
<accession>X0ZG63</accession>
<dbReference type="Gene3D" id="3.20.130.10">
    <property type="entry name" value="Fe-S hydro-lyase, tartrate dehydratase beta-type, catalytic domain"/>
    <property type="match status" value="1"/>
</dbReference>
<dbReference type="EMBL" id="BART01000245">
    <property type="protein sequence ID" value="GAG68635.1"/>
    <property type="molecule type" value="Genomic_DNA"/>
</dbReference>
<dbReference type="PANTHER" id="PTHR43351">
    <property type="entry name" value="L(+)-TARTRATE DEHYDRATASE SUBUNIT BETA"/>
    <property type="match status" value="1"/>
</dbReference>
<dbReference type="NCBIfam" id="TIGR00723">
    <property type="entry name" value="ttdB_fumA_fumB"/>
    <property type="match status" value="1"/>
</dbReference>